<proteinExistence type="predicted"/>
<evidence type="ECO:0000313" key="3">
    <source>
        <dbReference type="Proteomes" id="UP001234989"/>
    </source>
</evidence>
<evidence type="ECO:0008006" key="4">
    <source>
        <dbReference type="Google" id="ProtNLM"/>
    </source>
</evidence>
<reference evidence="2" key="1">
    <citation type="submission" date="2023-08" db="EMBL/GenBank/DDBJ databases">
        <title>A de novo genome assembly of Solanum verrucosum Schlechtendal, a Mexican diploid species geographically isolated from the other diploid A-genome species in potato relatives.</title>
        <authorList>
            <person name="Hosaka K."/>
        </authorList>
    </citation>
    <scope>NUCLEOTIDE SEQUENCE</scope>
    <source>
        <tissue evidence="2">Young leaves</tissue>
    </source>
</reference>
<protein>
    <recommendedName>
        <fullName evidence="4">Gag-pol polyprotein</fullName>
    </recommendedName>
</protein>
<dbReference type="Proteomes" id="UP001234989">
    <property type="component" value="Chromosome 3"/>
</dbReference>
<accession>A0AAF0TMR3</accession>
<gene>
    <name evidence="2" type="ORF">MTR67_012235</name>
</gene>
<feature type="compositionally biased region" description="Polar residues" evidence="1">
    <location>
        <begin position="9"/>
        <end position="22"/>
    </location>
</feature>
<dbReference type="AlphaFoldDB" id="A0AAF0TMR3"/>
<sequence>MLSDVVTDQAGQQRGNRQDVANTSRIREFLRMNPLDFTRSSVTEDPKNFVEELEKVFEVMHVADAEQVELVAYQLNGVTRIWYDQWKKSRDEGAPIVSWVVFKEAFMGCLFPR</sequence>
<evidence type="ECO:0000256" key="1">
    <source>
        <dbReference type="SAM" id="MobiDB-lite"/>
    </source>
</evidence>
<feature type="region of interest" description="Disordered" evidence="1">
    <location>
        <begin position="1"/>
        <end position="22"/>
    </location>
</feature>
<evidence type="ECO:0000313" key="2">
    <source>
        <dbReference type="EMBL" id="WMV18850.1"/>
    </source>
</evidence>
<keyword evidence="3" id="KW-1185">Reference proteome</keyword>
<dbReference type="EMBL" id="CP133614">
    <property type="protein sequence ID" value="WMV18850.1"/>
    <property type="molecule type" value="Genomic_DNA"/>
</dbReference>
<organism evidence="2 3">
    <name type="scientific">Solanum verrucosum</name>
    <dbReference type="NCBI Taxonomy" id="315347"/>
    <lineage>
        <taxon>Eukaryota</taxon>
        <taxon>Viridiplantae</taxon>
        <taxon>Streptophyta</taxon>
        <taxon>Embryophyta</taxon>
        <taxon>Tracheophyta</taxon>
        <taxon>Spermatophyta</taxon>
        <taxon>Magnoliopsida</taxon>
        <taxon>eudicotyledons</taxon>
        <taxon>Gunneridae</taxon>
        <taxon>Pentapetalae</taxon>
        <taxon>asterids</taxon>
        <taxon>lamiids</taxon>
        <taxon>Solanales</taxon>
        <taxon>Solanaceae</taxon>
        <taxon>Solanoideae</taxon>
        <taxon>Solaneae</taxon>
        <taxon>Solanum</taxon>
    </lineage>
</organism>
<name>A0AAF0TMR3_SOLVR</name>